<dbReference type="EMBL" id="JAOYFB010000041">
    <property type="protein sequence ID" value="KAK4045071.1"/>
    <property type="molecule type" value="Genomic_DNA"/>
</dbReference>
<comment type="caution">
    <text evidence="1">The sequence shown here is derived from an EMBL/GenBank/DDBJ whole genome shotgun (WGS) entry which is preliminary data.</text>
</comment>
<dbReference type="Gene3D" id="3.60.160.10">
    <property type="entry name" value="Mitochondrial biogenesis AIM24"/>
    <property type="match status" value="2"/>
</dbReference>
<reference evidence="1 2" key="1">
    <citation type="journal article" date="2023" name="Nucleic Acids Res.">
        <title>The hologenome of Daphnia magna reveals possible DNA methylation and microbiome-mediated evolution of the host genome.</title>
        <authorList>
            <person name="Chaturvedi A."/>
            <person name="Li X."/>
            <person name="Dhandapani V."/>
            <person name="Marshall H."/>
            <person name="Kissane S."/>
            <person name="Cuenca-Cambronero M."/>
            <person name="Asole G."/>
            <person name="Calvet F."/>
            <person name="Ruiz-Romero M."/>
            <person name="Marangio P."/>
            <person name="Guigo R."/>
            <person name="Rago D."/>
            <person name="Mirbahai L."/>
            <person name="Eastwood N."/>
            <person name="Colbourne J.K."/>
            <person name="Zhou J."/>
            <person name="Mallon E."/>
            <person name="Orsini L."/>
        </authorList>
    </citation>
    <scope>NUCLEOTIDE SEQUENCE [LARGE SCALE GENOMIC DNA]</scope>
    <source>
        <strain evidence="1">LRV0_1</strain>
    </source>
</reference>
<dbReference type="InterPro" id="IPR016031">
    <property type="entry name" value="Trp_RNA-bd_attenuator-like_dom"/>
</dbReference>
<dbReference type="InterPro" id="IPR036983">
    <property type="entry name" value="AIM24_sf"/>
</dbReference>
<name>A0ABR0B915_9CRUS</name>
<sequence length="507" mass="52838">MALHGAECAFEAFLPPTEEASGTFAAVMAQHPQAALVPSGGNALAAPPVQHTIEHGPSFAMLKVAIPPNQTLIAEAGSMVARDAHITMDVKMNAGRNAGFFGKMKAIFIAFIRKAVGGETFFVNHFSSPQGGSVWVAPGLSGHVQHRRLAAGESIILSSGAYLASMGDIDLALKFGGLKSLLAKEGAFMLQASGAGELWFTSYGGIHPIDVNGTFVVDNGHLVGYEGNLQMNVKSAGGGLMGFMASGEGLVCEFSGQGRVYIQSRNTSSLVSRKETMQIDIAYRPAHSLAKVYLNPGESITAESGAMVAMSTNIQLQTGSGAPAGGGLMSGLMSGLKRMLAGESFFRNTFTAQQGPGEVLLAQSLLGDMKVLEMTPTGYVISSSAYIASTPQVQIDTKNQGFKGFFSGGGMFMMAASGPGQLLVGGFGGISELVCDGNLVIDTGHIVAFDANLTYQVTKSGGGWIASFLSGEGLVCRFQGQGRIWIQSRNPQEYGQAIGALLPAKEQ</sequence>
<dbReference type="PANTHER" id="PTHR43657">
    <property type="entry name" value="TRYPTOPHAN RNA-BINDING ATTENUATOR PROTEIN-LIKE PROTEIN"/>
    <property type="match status" value="1"/>
</dbReference>
<dbReference type="NCBIfam" id="TIGR00266">
    <property type="entry name" value="TIGR00266 family protein"/>
    <property type="match status" value="2"/>
</dbReference>
<protein>
    <recommendedName>
        <fullName evidence="3">TIGR00266 family protein</fullName>
    </recommendedName>
</protein>
<evidence type="ECO:0000313" key="1">
    <source>
        <dbReference type="EMBL" id="KAK4045071.1"/>
    </source>
</evidence>
<keyword evidence="2" id="KW-1185">Reference proteome</keyword>
<evidence type="ECO:0008006" key="3">
    <source>
        <dbReference type="Google" id="ProtNLM"/>
    </source>
</evidence>
<dbReference type="Pfam" id="PF01987">
    <property type="entry name" value="AIM24"/>
    <property type="match status" value="2"/>
</dbReference>
<dbReference type="SUPFAM" id="SSF51219">
    <property type="entry name" value="TRAP-like"/>
    <property type="match status" value="2"/>
</dbReference>
<organism evidence="1 2">
    <name type="scientific">Daphnia magna</name>
    <dbReference type="NCBI Taxonomy" id="35525"/>
    <lineage>
        <taxon>Eukaryota</taxon>
        <taxon>Metazoa</taxon>
        <taxon>Ecdysozoa</taxon>
        <taxon>Arthropoda</taxon>
        <taxon>Crustacea</taxon>
        <taxon>Branchiopoda</taxon>
        <taxon>Diplostraca</taxon>
        <taxon>Cladocera</taxon>
        <taxon>Anomopoda</taxon>
        <taxon>Daphniidae</taxon>
        <taxon>Daphnia</taxon>
    </lineage>
</organism>
<gene>
    <name evidence="1" type="ORF">OUZ56_032479</name>
</gene>
<evidence type="ECO:0000313" key="2">
    <source>
        <dbReference type="Proteomes" id="UP001234178"/>
    </source>
</evidence>
<proteinExistence type="predicted"/>
<accession>A0ABR0B915</accession>
<dbReference type="PANTHER" id="PTHR43657:SF1">
    <property type="entry name" value="ALTERED INHERITANCE OF MITOCHONDRIA PROTEIN 24, MITOCHONDRIAL"/>
    <property type="match status" value="1"/>
</dbReference>
<dbReference type="InterPro" id="IPR002838">
    <property type="entry name" value="AIM24"/>
</dbReference>
<dbReference type="Proteomes" id="UP001234178">
    <property type="component" value="Unassembled WGS sequence"/>
</dbReference>